<dbReference type="InterPro" id="IPR017248">
    <property type="entry name" value="HAX-1"/>
</dbReference>
<sequence length="170" mass="18143">MLKYPDGPCPWTPVEDSDSGGHLGDGAGPAPPGRRPWQPFAGVSRPVPASCCLSSSDLDSQVSSAGLETILRPSEPKSRSCFQSVSITTVTRPDGTVEERRMVQDSQGHQETTVTQWRRNQTVTTIEPGQGRDEATGLDNCECELEPPWGCPGGCLGQGLSGRHPHPPPN</sequence>
<dbReference type="GO" id="GO:0015629">
    <property type="term" value="C:actin cytoskeleton"/>
    <property type="evidence" value="ECO:0007669"/>
    <property type="project" value="TreeGrafter"/>
</dbReference>
<evidence type="ECO:0000256" key="1">
    <source>
        <dbReference type="SAM" id="MobiDB-lite"/>
    </source>
</evidence>
<name>A0A7M4F6D4_CROPO</name>
<evidence type="ECO:0000313" key="2">
    <source>
        <dbReference type="Ensembl" id="ENSCPRP00005020182.1"/>
    </source>
</evidence>
<dbReference type="AlphaFoldDB" id="A0A7M4F6D4"/>
<evidence type="ECO:0000313" key="3">
    <source>
        <dbReference type="Proteomes" id="UP000594220"/>
    </source>
</evidence>
<dbReference type="GO" id="GO:0016324">
    <property type="term" value="C:apical plasma membrane"/>
    <property type="evidence" value="ECO:0007669"/>
    <property type="project" value="TreeGrafter"/>
</dbReference>
<organism evidence="2 3">
    <name type="scientific">Crocodylus porosus</name>
    <name type="common">Saltwater crocodile</name>
    <name type="synonym">Estuarine crocodile</name>
    <dbReference type="NCBI Taxonomy" id="8502"/>
    <lineage>
        <taxon>Eukaryota</taxon>
        <taxon>Metazoa</taxon>
        <taxon>Chordata</taxon>
        <taxon>Craniata</taxon>
        <taxon>Vertebrata</taxon>
        <taxon>Euteleostomi</taxon>
        <taxon>Archelosauria</taxon>
        <taxon>Archosauria</taxon>
        <taxon>Crocodylia</taxon>
        <taxon>Longirostres</taxon>
        <taxon>Crocodylidae</taxon>
        <taxon>Crocodylus</taxon>
    </lineage>
</organism>
<feature type="region of interest" description="Disordered" evidence="1">
    <location>
        <begin position="1"/>
        <end position="42"/>
    </location>
</feature>
<dbReference type="GeneTree" id="ENSGT00390000018324"/>
<protein>
    <submittedName>
        <fullName evidence="2">Uncharacterized protein</fullName>
    </submittedName>
</protein>
<dbReference type="PANTHER" id="PTHR14938">
    <property type="entry name" value="HCLS1-ASSOCIATED PROTEIN X-1"/>
    <property type="match status" value="1"/>
</dbReference>
<dbReference type="GO" id="GO:0016529">
    <property type="term" value="C:sarcoplasmic reticulum"/>
    <property type="evidence" value="ECO:0007669"/>
    <property type="project" value="TreeGrafter"/>
</dbReference>
<accession>A0A7M4F6D4</accession>
<dbReference type="GO" id="GO:0030136">
    <property type="term" value="C:clathrin-coated vesicle"/>
    <property type="evidence" value="ECO:0007669"/>
    <property type="project" value="TreeGrafter"/>
</dbReference>
<dbReference type="GO" id="GO:0005739">
    <property type="term" value="C:mitochondrion"/>
    <property type="evidence" value="ECO:0007669"/>
    <property type="project" value="TreeGrafter"/>
</dbReference>
<proteinExistence type="predicted"/>
<dbReference type="Ensembl" id="ENSCPRT00005023585.1">
    <property type="protein sequence ID" value="ENSCPRP00005020182.1"/>
    <property type="gene ID" value="ENSCPRG00005014059.1"/>
</dbReference>
<reference evidence="2" key="2">
    <citation type="submission" date="2025-09" db="UniProtKB">
        <authorList>
            <consortium name="Ensembl"/>
        </authorList>
    </citation>
    <scope>IDENTIFICATION</scope>
</reference>
<dbReference type="GO" id="GO:0043066">
    <property type="term" value="P:negative regulation of apoptotic process"/>
    <property type="evidence" value="ECO:0007669"/>
    <property type="project" value="InterPro"/>
</dbReference>
<dbReference type="PANTHER" id="PTHR14938:SF2">
    <property type="entry name" value="HCLS1-ASSOCIATED PROTEIN X-1"/>
    <property type="match status" value="1"/>
</dbReference>
<reference evidence="2" key="1">
    <citation type="submission" date="2025-08" db="UniProtKB">
        <authorList>
            <consortium name="Ensembl"/>
        </authorList>
    </citation>
    <scope>IDENTIFICATION</scope>
</reference>
<dbReference type="GO" id="GO:0030833">
    <property type="term" value="P:regulation of actin filament polymerization"/>
    <property type="evidence" value="ECO:0007669"/>
    <property type="project" value="TreeGrafter"/>
</dbReference>
<keyword evidence="3" id="KW-1185">Reference proteome</keyword>
<dbReference type="Proteomes" id="UP000594220">
    <property type="component" value="Unplaced"/>
</dbReference>